<feature type="region of interest" description="Disordered" evidence="1">
    <location>
        <begin position="61"/>
        <end position="107"/>
    </location>
</feature>
<accession>A0AAV8YU23</accession>
<organism evidence="2 3">
    <name type="scientific">Aromia moschata</name>
    <dbReference type="NCBI Taxonomy" id="1265417"/>
    <lineage>
        <taxon>Eukaryota</taxon>
        <taxon>Metazoa</taxon>
        <taxon>Ecdysozoa</taxon>
        <taxon>Arthropoda</taxon>
        <taxon>Hexapoda</taxon>
        <taxon>Insecta</taxon>
        <taxon>Pterygota</taxon>
        <taxon>Neoptera</taxon>
        <taxon>Endopterygota</taxon>
        <taxon>Coleoptera</taxon>
        <taxon>Polyphaga</taxon>
        <taxon>Cucujiformia</taxon>
        <taxon>Chrysomeloidea</taxon>
        <taxon>Cerambycidae</taxon>
        <taxon>Cerambycinae</taxon>
        <taxon>Callichromatini</taxon>
        <taxon>Aromia</taxon>
    </lineage>
</organism>
<name>A0AAV8YU23_9CUCU</name>
<dbReference type="EMBL" id="JAPWTK010000041">
    <property type="protein sequence ID" value="KAJ8954980.1"/>
    <property type="molecule type" value="Genomic_DNA"/>
</dbReference>
<feature type="compositionally biased region" description="Low complexity" evidence="1">
    <location>
        <begin position="95"/>
        <end position="107"/>
    </location>
</feature>
<evidence type="ECO:0000313" key="2">
    <source>
        <dbReference type="EMBL" id="KAJ8954980.1"/>
    </source>
</evidence>
<dbReference type="AlphaFoldDB" id="A0AAV8YU23"/>
<evidence type="ECO:0000256" key="1">
    <source>
        <dbReference type="SAM" id="MobiDB-lite"/>
    </source>
</evidence>
<keyword evidence="3" id="KW-1185">Reference proteome</keyword>
<evidence type="ECO:0000313" key="3">
    <source>
        <dbReference type="Proteomes" id="UP001162162"/>
    </source>
</evidence>
<proteinExistence type="predicted"/>
<sequence>MRLGLLGRLSDPINGHLLVQQNSISDLHRPGHPGGINLYFTLMWLQLFDHKFLPLSRTSSAWHPSGEMHISVGQGTVPMDTRNHKQENDDVEAMSTDSSSSSSSDSQ</sequence>
<reference evidence="2" key="1">
    <citation type="journal article" date="2023" name="Insect Mol. Biol.">
        <title>Genome sequencing provides insights into the evolution of gene families encoding plant cell wall-degrading enzymes in longhorned beetles.</title>
        <authorList>
            <person name="Shin N.R."/>
            <person name="Okamura Y."/>
            <person name="Kirsch R."/>
            <person name="Pauchet Y."/>
        </authorList>
    </citation>
    <scope>NUCLEOTIDE SEQUENCE</scope>
    <source>
        <strain evidence="2">AMC_N1</strain>
    </source>
</reference>
<protein>
    <submittedName>
        <fullName evidence="2">Uncharacterized protein</fullName>
    </submittedName>
</protein>
<comment type="caution">
    <text evidence="2">The sequence shown here is derived from an EMBL/GenBank/DDBJ whole genome shotgun (WGS) entry which is preliminary data.</text>
</comment>
<dbReference type="Proteomes" id="UP001162162">
    <property type="component" value="Unassembled WGS sequence"/>
</dbReference>
<gene>
    <name evidence="2" type="ORF">NQ318_000411</name>
</gene>